<sequence>MELSCFKSLLPITLDIKFQTSENPPIWNPSCPKLGETWLTEIWNYIRNWSPHSLDSFQHLPIIPVKTKDGCYLYTLSSNLVLKSFSGFRSLPDEIFRCLQYLSAVIVPVLPQYVIDHPIVMKEYVSYPSTEGILRTFDKLGKNSCDFENIIFKFNESSSIPEKKMFVQFLGDAHPSCLTKSTILLSRLQLFHQTTSGMTSVSHLKEIAPLEKMPVSLPRNMLNCQNYQERQLAINLGAREVKQKSVIEDILIYLSQKHFYSQNDAVKFMTYLQTKIEEFCDDQNVMKHAKNVKFVPSRKGDIKMPRELFDPREELVLDLFDGLDLFPSDGYCTSNKLSYLQILGLKSSKDITENELLDRARYIDSRCVHSGDVKKLLRISKAITKMLENIAPSKSSCNALAQLKFIFPKPRNKIYPKILDWFHPADIFCCPNEMVSFDQDHIVGSMKPLLPDDFPFDVAHYLGCNRNPSSEDVKAQLRHIISRYQDWYKPDILPLVKDIYAYLSEDIYSCSDLCNTDCVWNGNGFSEPKKVYLNCAESDIALNPYMFKLPVEFQSSSAIKKLFKYLGSPECQNTATLLRVQHMIKEEMSGKEASPEETRHNIDIIVNILLRVQHEEIETEKILFPIQTCNNRLVLKTAAECHYSNSDWLREVIEDEGETIYIVHERLPMETAKRLGVKSLTDSLLSDTEAFEEDFGQEEPLTRRISGLLDNYTDGFSVPKELVQNADDAGATKVRFLYDERENKDARSKLLHPNLSDFQGPALWAYNDKEFTKKDLWNIRKLNGATKEDDLSKIGKFGLGFCSVYNLTDLPCFVTGSNIVIFDPHAKYLGKVHGRNINMELLKNKVMFRRMRDQFKPFQKVFDCDLPNRYNGTLFRFPLRTSRQAQESDIRQMPYLRKDMQSLLKMFMEAAGNLLLFSQNIEEIELYHLQPDEPDPKNANLIFKVQRKAKIIQKVLCSPSIHNYQLWTPLAYMSSEIQKARSGSKYQGIKLSVSADIIIEIKEGITDLFDQMKPFCEKSTWIISWASGDKESFELAKKVKIKGVLPLASIAVQVTCMDIGQGQFIRVIPLKEASYGFYNKAHYFCFLPLPVESAFPININASFSVTSDRRQLCSKTTDDISSFGHNWNEGLFTDPICTAYFLLLETLKALKIPPDEDLYSIWPLNIAAVNDLSNNTEALKMAFVKRSMNENHQIFQKQQKWASFQNACFLDRSFYTSGIFESAFNASSYFFEKESKILIKLPEDIFICFENYGVKDLLDSKVITVHRFFEDIFFPNIQSPYWDNKEDQRDKLVLFAIDINNETLNEHLKTCPCIPTKPNGTLKTPCQLVHPEGRVYSLFSLEEERYIHGDEHSFLNHERLKLLEKLGIMKDKLSSKYIVGRAENIQYLSKEVCCNCALEKCTKFLSYLLYHDKICPLTDDTVGHLGNVDFLPVLQRPLKWCFQWKEEKIKTIKNKLPQCHVTEHRNTAETITFQRPKNLFLPRFKNLVGCVECLVDVRVFEKALYQGSSRTESILSKLGVAGLELKSMSIEIVMQQIKCLCTADLSNVDSVSTKLISTACDEIYHFFNQALSDKKDENQNRKTFDAISGLREFPIILIDSEFVEPKYVARSLEQNCSPYLYGLKSNFLKQYINFLSCMEIKEIFKAEDFLKVLMILQSQWNSTELDSLQLTTYMKFVRLLVEDLDRQQLTLSELELEDKGLMVPDENNILRIVADLCMDDQSENVTKSKKMNFVHDDVSPAEARILGIKTKKAKKFQEHCKKIFGPKEEITTRIKRLLKGYPADEGILKELLQNADDAQAKTLNIIKDFRQHGTEKVFDDKWKALQGPALCVYNDTEFKEEDIEGIQLVGIGSKGGDPIKTGQFGVGFNSVYHLTDAPSFLTKGPNVDKGETLCVFDPHCFYVSEATKEEPGIQLTNTAEFRCSDPDVFSCYPESVIGEKGTFFRFPLRNYKMAEESKLSDKVVTQPFITDLMESFKSQMFEMLLFVNSVEKIILSDISSGELQEEYSVWVEMSDNDKKKREHFVQKLTQMSEKIKKGHDISGVEENVMEYTLKVKDSEGKEQCWLIVQKVGFTQIGIEKIKDAYKTEELGLLPRGGVAVPILQDLRTNLNSIEGKAFCFLPLPVETGLPVHVNGHFVLDHEARRNLWHEENESYRSQWNKQLMRDVIALTYVLAIHELKNIFGLKEEINLEDYEFASKIYHSVFPKLIEARDDNWKFLVSAVLQEIVHSEAKVFIASNNNLSEYSELEKAEKDGKRNEILLKTQFLSLTSKGDRLPAVFDDIKDQLVKIKGIGNAQGKAKKLAFIFRKLGIKLLDSPIWLKQSIDAAELEVQSISPKYVITFLKNVTNESDQNKWKEIKNIVRVSKSAFGCVGNVEEIIKYCSHFKSFAEELDGLPLCLTNDHSIRIFSCDKLIYCTEHCSVLPKSSTNFVHRDLVNLFPIDFKGRRTVFKPFTIKCLSELLPENICVSKYCSKEWISWDPAEKTIPNKNWIEILWDFLLERLLAVLDASKENANSKIISETTQKAVLSEAMKKNENKKESVNLEPEIPEGFGKANNENKNKKIIDSESLILQALTPIESWCFLPCTITKCQSANSKKTKIQQILLPILEYKKLLSIISFDGEKKAAFKHLHLPDLDVLTLTKPYNYMYRPNAYDFLSSQIIACCKKPAKVLECLFLQRDEIADIRNLEIGDCNTILQYFSENCSELKKILTEEKVCDYLRSLPLYITIEGSRISLSEKPEILVIPDEIPHEGIKEWGEKTKKVLLKQNENFSCIFDLLKLNTKCDKYKIYTTHLLPSFHHLPQSSWLHHITHIKKNLLTLDYESDENQKQLINQLKNVHFIYKDGKATKASEYYSPHSCVMQEMCKEEEFPPEPYNTYEWKPFMELAGMKKDVTPDMFLRFARTVEHEGRSEKADRRSTILVRHLFQREDLLKEGILGKVASIRFVLPYKVCQKLEEIHPQQDTSRFICFSNSVISTHTNLIWSSMNIIDDDADPSNLTYGKKYKQIMVKLNIFEKPPLKYVLNHMQNVCDSLFSQFESMSSAFQACRRSDFIQNLMTELYSFVQSNGIDDTQTVKHLSSKPIVFLPKYRRFVCCNCLVVMLEDEDRLEPYLYPSPEEFGPYFKLFEKLGMTRQPCSNNYATVLEKLQSFVGNKELHGNELSIVKAAVNWLFVLLPWPSDDIENVINVKTLYLPSEKGKLVDSCQLVYCDNKSMKRQIGDQQGLVYFAGFEKLQLYFPDGYSYIQALPDKVRPKCLSELVTTEFKTENIEFVDSENLNRLSKFVHSEEFVEGVTRLCADAMRKNKVFRFSKKEKSQLQKTVTNLQNTCFKQVDNLDITLWFRGKNVGKDNKSCICNKKKINDTFHWNFYFKLESPENMFKVISREFCKLITECTEGLIGGNISLIAQLLQVCIDDPSKISDMLDQYHVREYSLSATISESLFPSPGTPVHPKWHRLLIDSFTVFSVGEYVALLMYEGDEINASEYIYGRVIEILPCDEETEEMLMVRQTYLVDDGNGIVEIPGFKMYKFVRRSVSSSELQFASTSSVSPHKLSGNVLETCKEIRKFLKKVWTYENDERRLIIKRLLKEWHPDKNIGNEETATEVFQYVIMLVKRLQNGEDIDDDTSFNRNNKTWFDHPWSRDVSELMRRTQRYEDSHDWSHFTNSQPVSQPGRAEQWHKQAGKDLSAAQEFMSSADRVDGFNWVCYMCHQVS</sequence>
<dbReference type="Pfam" id="PF25794">
    <property type="entry name" value="SACS"/>
    <property type="match status" value="2"/>
</dbReference>
<dbReference type="PANTHER" id="PTHR15600">
    <property type="entry name" value="SACSIN"/>
    <property type="match status" value="1"/>
</dbReference>
<name>A0ABQ9EJW5_TEGGR</name>
<evidence type="ECO:0000313" key="4">
    <source>
        <dbReference type="Proteomes" id="UP001217089"/>
    </source>
</evidence>
<organism evidence="3 4">
    <name type="scientific">Tegillarca granosa</name>
    <name type="common">Malaysian cockle</name>
    <name type="synonym">Anadara granosa</name>
    <dbReference type="NCBI Taxonomy" id="220873"/>
    <lineage>
        <taxon>Eukaryota</taxon>
        <taxon>Metazoa</taxon>
        <taxon>Spiralia</taxon>
        <taxon>Lophotrochozoa</taxon>
        <taxon>Mollusca</taxon>
        <taxon>Bivalvia</taxon>
        <taxon>Autobranchia</taxon>
        <taxon>Pteriomorphia</taxon>
        <taxon>Arcoida</taxon>
        <taxon>Arcoidea</taxon>
        <taxon>Arcidae</taxon>
        <taxon>Tegillarca</taxon>
    </lineage>
</organism>
<keyword evidence="4" id="KW-1185">Reference proteome</keyword>
<accession>A0ABQ9EJW5</accession>
<dbReference type="InterPro" id="IPR007099">
    <property type="entry name" value="RNA-dir_pol_NSvirus"/>
</dbReference>
<feature type="domain" description="RdRp catalytic" evidence="2">
    <location>
        <begin position="1107"/>
        <end position="1311"/>
    </location>
</feature>
<dbReference type="PANTHER" id="PTHR15600:SF42">
    <property type="entry name" value="SACSIN"/>
    <property type="match status" value="1"/>
</dbReference>
<evidence type="ECO:0000256" key="1">
    <source>
        <dbReference type="SAM" id="MobiDB-lite"/>
    </source>
</evidence>
<evidence type="ECO:0000259" key="2">
    <source>
        <dbReference type="PROSITE" id="PS50525"/>
    </source>
</evidence>
<evidence type="ECO:0000313" key="3">
    <source>
        <dbReference type="EMBL" id="KAJ8304232.1"/>
    </source>
</evidence>
<dbReference type="EMBL" id="JARBDR010000903">
    <property type="protein sequence ID" value="KAJ8304232.1"/>
    <property type="molecule type" value="Genomic_DNA"/>
</dbReference>
<reference evidence="3 4" key="1">
    <citation type="submission" date="2022-12" db="EMBL/GenBank/DDBJ databases">
        <title>Chromosome-level genome of Tegillarca granosa.</title>
        <authorList>
            <person name="Kim J."/>
        </authorList>
    </citation>
    <scope>NUCLEOTIDE SEQUENCE [LARGE SCALE GENOMIC DNA]</scope>
    <source>
        <strain evidence="3">Teg-2019</strain>
        <tissue evidence="3">Adductor muscle</tissue>
    </source>
</reference>
<dbReference type="Gene3D" id="1.10.287.110">
    <property type="entry name" value="DnaJ domain"/>
    <property type="match status" value="1"/>
</dbReference>
<dbReference type="Proteomes" id="UP001217089">
    <property type="component" value="Unassembled WGS sequence"/>
</dbReference>
<dbReference type="NCBIfam" id="NF047352">
    <property type="entry name" value="P_loop_sacsin"/>
    <property type="match status" value="2"/>
</dbReference>
<dbReference type="InterPro" id="IPR052972">
    <property type="entry name" value="Sacsin_chaperone_reg"/>
</dbReference>
<dbReference type="Gene3D" id="1.20.120.330">
    <property type="entry name" value="Nucleotidyltransferases domain 2"/>
    <property type="match status" value="1"/>
</dbReference>
<protein>
    <recommendedName>
        <fullName evidence="2">RdRp catalytic domain-containing protein</fullName>
    </recommendedName>
</protein>
<dbReference type="InterPro" id="IPR058210">
    <property type="entry name" value="SACS/Nov_dom"/>
</dbReference>
<comment type="caution">
    <text evidence="3">The sequence shown here is derived from an EMBL/GenBank/DDBJ whole genome shotgun (WGS) entry which is preliminary data.</text>
</comment>
<gene>
    <name evidence="3" type="ORF">KUTeg_017815</name>
</gene>
<proteinExistence type="predicted"/>
<feature type="region of interest" description="Disordered" evidence="1">
    <location>
        <begin position="3660"/>
        <end position="3679"/>
    </location>
</feature>
<dbReference type="SUPFAM" id="SSF55874">
    <property type="entry name" value="ATPase domain of HSP90 chaperone/DNA topoisomerase II/histidine kinase"/>
    <property type="match status" value="2"/>
</dbReference>
<dbReference type="PROSITE" id="PS50525">
    <property type="entry name" value="RDRP_SSRNA_NEG_SEG"/>
    <property type="match status" value="1"/>
</dbReference>
<dbReference type="InterPro" id="IPR036890">
    <property type="entry name" value="HATPase_C_sf"/>
</dbReference>
<dbReference type="InterPro" id="IPR036869">
    <property type="entry name" value="J_dom_sf"/>
</dbReference>